<reference evidence="7 8" key="1">
    <citation type="journal article" date="2019" name="Microbiome">
        <title>Annotated bacterial chromosomes from frame-shift-corrected long-read metagenomic data.</title>
        <authorList>
            <person name="Arumugam K."/>
            <person name="Bagci C."/>
            <person name="Bessarab I."/>
            <person name="Beier S."/>
            <person name="Buchfink B."/>
            <person name="Gorska A."/>
            <person name="Qiu G."/>
            <person name="Huson D.H."/>
            <person name="Williams R.B.H."/>
        </authorList>
    </citation>
    <scope>NUCLEOTIDE SEQUENCE [LARGE SCALE GENOMIC DNA]</scope>
    <source>
        <strain evidence="7">SSA1</strain>
    </source>
</reference>
<proteinExistence type="inferred from homology"/>
<dbReference type="InterPro" id="IPR010982">
    <property type="entry name" value="Lambda_DNA-bd_dom_sf"/>
</dbReference>
<evidence type="ECO:0000256" key="4">
    <source>
        <dbReference type="ARBA" id="ARBA00023163"/>
    </source>
</evidence>
<evidence type="ECO:0000313" key="8">
    <source>
        <dbReference type="Proteomes" id="UP000509684"/>
    </source>
</evidence>
<name>A0A7D5ND69_9PROT</name>
<dbReference type="GO" id="GO:0003677">
    <property type="term" value="F:DNA binding"/>
    <property type="evidence" value="ECO:0007669"/>
    <property type="project" value="UniProtKB-KW"/>
</dbReference>
<feature type="domain" description="Ner winged helix-turn-helix DNA-binding" evidence="6">
    <location>
        <begin position="13"/>
        <end position="82"/>
    </location>
</feature>
<evidence type="ECO:0000256" key="1">
    <source>
        <dbReference type="ARBA" id="ARBA00006157"/>
    </source>
</evidence>
<dbReference type="Gene3D" id="1.10.260.40">
    <property type="entry name" value="lambda repressor-like DNA-binding domains"/>
    <property type="match status" value="1"/>
</dbReference>
<comment type="similarity">
    <text evidence="1">Belongs to the ner transcriptional regulatory family.</text>
</comment>
<sequence>MTKQPPKKASPEDWHPADIVAALHKRGITLRALAKAHGLTSPTTLSKAMTHSYPASEKRLADAVGIPVQEMFAARYHPDGTPRGRGIRGAHVLHSSHSGC</sequence>
<accession>A0A7D5ND69</accession>
<dbReference type="Proteomes" id="UP000509684">
    <property type="component" value="Chromosome"/>
</dbReference>
<keyword evidence="3" id="KW-0238">DNA-binding</keyword>
<dbReference type="InterPro" id="IPR038722">
    <property type="entry name" value="Ner_HTH_dom"/>
</dbReference>
<protein>
    <submittedName>
        <fullName evidence="7">Helix-turn-helix domain-containing protein</fullName>
    </submittedName>
</protein>
<evidence type="ECO:0000259" key="6">
    <source>
        <dbReference type="Pfam" id="PF13693"/>
    </source>
</evidence>
<keyword evidence="2" id="KW-0805">Transcription regulation</keyword>
<evidence type="ECO:0000256" key="5">
    <source>
        <dbReference type="SAM" id="MobiDB-lite"/>
    </source>
</evidence>
<evidence type="ECO:0000256" key="3">
    <source>
        <dbReference type="ARBA" id="ARBA00023125"/>
    </source>
</evidence>
<dbReference type="EMBL" id="CP058708">
    <property type="protein sequence ID" value="QLH50268.1"/>
    <property type="molecule type" value="Genomic_DNA"/>
</dbReference>
<dbReference type="AlphaFoldDB" id="A0A7D5ND69"/>
<organism evidence="7 8">
    <name type="scientific">Candidatus Accumulibacter cognatus</name>
    <dbReference type="NCBI Taxonomy" id="2954383"/>
    <lineage>
        <taxon>Bacteria</taxon>
        <taxon>Pseudomonadati</taxon>
        <taxon>Pseudomonadota</taxon>
        <taxon>Betaproteobacteria</taxon>
        <taxon>Candidatus Accumulibacter</taxon>
    </lineage>
</organism>
<dbReference type="KEGG" id="acog:HWD57_11095"/>
<dbReference type="Pfam" id="PF13693">
    <property type="entry name" value="HTH_35"/>
    <property type="match status" value="1"/>
</dbReference>
<dbReference type="SUPFAM" id="SSF47413">
    <property type="entry name" value="lambda repressor-like DNA-binding domains"/>
    <property type="match status" value="1"/>
</dbReference>
<keyword evidence="4" id="KW-0804">Transcription</keyword>
<evidence type="ECO:0000313" key="7">
    <source>
        <dbReference type="EMBL" id="QLH50268.1"/>
    </source>
</evidence>
<feature type="region of interest" description="Disordered" evidence="5">
    <location>
        <begin position="79"/>
        <end position="100"/>
    </location>
</feature>
<evidence type="ECO:0000256" key="2">
    <source>
        <dbReference type="ARBA" id="ARBA00023015"/>
    </source>
</evidence>
<gene>
    <name evidence="7" type="ORF">HWD57_11095</name>
</gene>